<evidence type="ECO:0000313" key="1">
    <source>
        <dbReference type="EMBL" id="ERI04898.1"/>
    </source>
</evidence>
<comment type="caution">
    <text evidence="1">The sequence shown here is derived from an EMBL/GenBank/DDBJ whole genome shotgun (WGS) entry which is preliminary data.</text>
</comment>
<name>U1WRK2_ANEAE</name>
<organism evidence="1 2">
    <name type="scientific">Aneurinibacillus aneurinilyticus ATCC 12856</name>
    <dbReference type="NCBI Taxonomy" id="649747"/>
    <lineage>
        <taxon>Bacteria</taxon>
        <taxon>Bacillati</taxon>
        <taxon>Bacillota</taxon>
        <taxon>Bacilli</taxon>
        <taxon>Bacillales</taxon>
        <taxon>Paenibacillaceae</taxon>
        <taxon>Aneurinibacillus group</taxon>
        <taxon>Aneurinibacillus</taxon>
    </lineage>
</organism>
<reference evidence="1 2" key="1">
    <citation type="submission" date="2013-08" db="EMBL/GenBank/DDBJ databases">
        <authorList>
            <person name="Weinstock G."/>
            <person name="Sodergren E."/>
            <person name="Wylie T."/>
            <person name="Fulton L."/>
            <person name="Fulton R."/>
            <person name="Fronick C."/>
            <person name="O'Laughlin M."/>
            <person name="Godfrey J."/>
            <person name="Miner T."/>
            <person name="Herter B."/>
            <person name="Appelbaum E."/>
            <person name="Cordes M."/>
            <person name="Lek S."/>
            <person name="Wollam A."/>
            <person name="Pepin K.H."/>
            <person name="Palsikar V.B."/>
            <person name="Mitreva M."/>
            <person name="Wilson R.K."/>
        </authorList>
    </citation>
    <scope>NUCLEOTIDE SEQUENCE [LARGE SCALE GENOMIC DNA]</scope>
    <source>
        <strain evidence="1 2">ATCC 12856</strain>
    </source>
</reference>
<dbReference type="EMBL" id="AWSJ01000371">
    <property type="protein sequence ID" value="ERI04898.1"/>
    <property type="molecule type" value="Genomic_DNA"/>
</dbReference>
<dbReference type="AlphaFoldDB" id="U1WRK2"/>
<proteinExistence type="predicted"/>
<accession>U1WRK2</accession>
<dbReference type="STRING" id="649747.HMPREF0083_05902"/>
<dbReference type="Proteomes" id="UP000016511">
    <property type="component" value="Unassembled WGS sequence"/>
</dbReference>
<protein>
    <submittedName>
        <fullName evidence="1">Uncharacterized protein</fullName>
    </submittedName>
</protein>
<dbReference type="HOGENOM" id="CLU_3228910_0_0_9"/>
<sequence>MNLPSEQLETLFFFYSYQIKRKRKTAQKFSNEKLHEFDTGKSL</sequence>
<evidence type="ECO:0000313" key="2">
    <source>
        <dbReference type="Proteomes" id="UP000016511"/>
    </source>
</evidence>
<keyword evidence="2" id="KW-1185">Reference proteome</keyword>
<gene>
    <name evidence="1" type="ORF">HMPREF0083_05902</name>
</gene>